<reference evidence="7" key="1">
    <citation type="submission" date="2015-12" db="EMBL/GenBank/DDBJ databases">
        <title>Update maize B73 reference genome by single molecule sequencing technologies.</title>
        <authorList>
            <consortium name="Maize Genome Sequencing Project"/>
            <person name="Ware D."/>
        </authorList>
    </citation>
    <scope>NUCLEOTIDE SEQUENCE</scope>
    <source>
        <tissue evidence="7">Seedling</tissue>
    </source>
</reference>
<name>A0A1D6PGM8_MAIZE</name>
<evidence type="ECO:0000256" key="1">
    <source>
        <dbReference type="ARBA" id="ARBA00004308"/>
    </source>
</evidence>
<keyword evidence="3" id="KW-0472">Membrane</keyword>
<dbReference type="EMBL" id="CM000785">
    <property type="protein sequence ID" value="AQL08535.1"/>
    <property type="molecule type" value="Genomic_DNA"/>
</dbReference>
<gene>
    <name evidence="7" type="ORF">ZEAMMB73_Zm00001d048049</name>
</gene>
<feature type="compositionally biased region" description="Polar residues" evidence="4">
    <location>
        <begin position="162"/>
        <end position="180"/>
    </location>
</feature>
<feature type="region of interest" description="Disordered" evidence="4">
    <location>
        <begin position="160"/>
        <end position="180"/>
    </location>
</feature>
<comment type="subcellular location">
    <subcellularLocation>
        <location evidence="1">Endomembrane system</location>
    </subcellularLocation>
</comment>
<evidence type="ECO:0000256" key="4">
    <source>
        <dbReference type="SAM" id="MobiDB-lite"/>
    </source>
</evidence>
<dbReference type="Pfam" id="PF11916">
    <property type="entry name" value="Vac14_Fig4_bd"/>
    <property type="match status" value="1"/>
</dbReference>
<evidence type="ECO:0000313" key="7">
    <source>
        <dbReference type="EMBL" id="AQL08510.1"/>
    </source>
</evidence>
<dbReference type="PANTHER" id="PTHR16023">
    <property type="entry name" value="TAX1 BINDING PROTEIN-RELATED"/>
    <property type="match status" value="1"/>
</dbReference>
<proteinExistence type="predicted"/>
<dbReference type="AlphaFoldDB" id="A0A1D6PGM8"/>
<evidence type="ECO:0000256" key="5">
    <source>
        <dbReference type="SAM" id="SignalP"/>
    </source>
</evidence>
<feature type="signal peptide" evidence="5">
    <location>
        <begin position="1"/>
        <end position="28"/>
    </location>
</feature>
<dbReference type="GO" id="GO:0012505">
    <property type="term" value="C:endomembrane system"/>
    <property type="evidence" value="ECO:0007669"/>
    <property type="project" value="UniProtKB-SubCell"/>
</dbReference>
<evidence type="ECO:0000256" key="2">
    <source>
        <dbReference type="ARBA" id="ARBA00022737"/>
    </source>
</evidence>
<dbReference type="InterPro" id="IPR021841">
    <property type="entry name" value="VAC14_Fig4p-bd"/>
</dbReference>
<accession>A0A1D6PGM8</accession>
<feature type="chain" id="PRO_5014059797" evidence="5">
    <location>
        <begin position="29"/>
        <end position="180"/>
    </location>
</feature>
<dbReference type="PANTHER" id="PTHR16023:SF0">
    <property type="entry name" value="PROTEIN VAC14 HOMOLOG"/>
    <property type="match status" value="1"/>
</dbReference>
<dbReference type="GO" id="GO:0006661">
    <property type="term" value="P:phosphatidylinositol biosynthetic process"/>
    <property type="evidence" value="ECO:0007669"/>
    <property type="project" value="InterPro"/>
</dbReference>
<dbReference type="EMBL" id="CM000785">
    <property type="protein sequence ID" value="AQL08510.1"/>
    <property type="molecule type" value="Genomic_DNA"/>
</dbReference>
<organism evidence="7">
    <name type="scientific">Zea mays</name>
    <name type="common">Maize</name>
    <dbReference type="NCBI Taxonomy" id="4577"/>
    <lineage>
        <taxon>Eukaryota</taxon>
        <taxon>Viridiplantae</taxon>
        <taxon>Streptophyta</taxon>
        <taxon>Embryophyta</taxon>
        <taxon>Tracheophyta</taxon>
        <taxon>Spermatophyta</taxon>
        <taxon>Magnoliopsida</taxon>
        <taxon>Liliopsida</taxon>
        <taxon>Poales</taxon>
        <taxon>Poaceae</taxon>
        <taxon>PACMAD clade</taxon>
        <taxon>Panicoideae</taxon>
        <taxon>Andropogonodae</taxon>
        <taxon>Andropogoneae</taxon>
        <taxon>Tripsacinae</taxon>
        <taxon>Zea</taxon>
    </lineage>
</organism>
<keyword evidence="2" id="KW-0677">Repeat</keyword>
<dbReference type="InterPro" id="IPR026825">
    <property type="entry name" value="Vac14"/>
</dbReference>
<evidence type="ECO:0000259" key="6">
    <source>
        <dbReference type="Pfam" id="PF11916"/>
    </source>
</evidence>
<protein>
    <submittedName>
        <fullName evidence="7">Protein VAC14-like protein</fullName>
    </submittedName>
</protein>
<feature type="domain" description="Vacuolar protein 14 C-terminal Fig4-binding" evidence="6">
    <location>
        <begin position="29"/>
        <end position="78"/>
    </location>
</feature>
<keyword evidence="5" id="KW-0732">Signal</keyword>
<dbReference type="GO" id="GO:0070772">
    <property type="term" value="C:PAS complex"/>
    <property type="evidence" value="ECO:0007669"/>
    <property type="project" value="InterPro"/>
</dbReference>
<sequence>MKTVMTCWQKKTLVQRLLLLYLLTDHFGMEIPQHALKNLQLLEPGKHTWLLKTLYGLLMLLPQQSAAFKILRTRLKTVPFSENLKRTSSANPYSQILQVTEDGNRNQDMQNYSAINFPFLLQQFENMQLQHRNHLKDQLQSRKSASTLTLSQEIQRYEEAHSSSLSEINRPPSRTSKGIL</sequence>
<evidence type="ECO:0000256" key="3">
    <source>
        <dbReference type="ARBA" id="ARBA00023136"/>
    </source>
</evidence>